<evidence type="ECO:0000313" key="2">
    <source>
        <dbReference type="EMBL" id="AHL68088.1"/>
    </source>
</evidence>
<proteinExistence type="predicted"/>
<protein>
    <submittedName>
        <fullName evidence="1">Uncharacterized protein</fullName>
    </submittedName>
</protein>
<name>W8QF68_KLEPN</name>
<reference evidence="1" key="1">
    <citation type="journal article" date="2014" name="Antimicrob. Agents Chemother.">
        <title>Molecular Survey of the Dissemination of Two blaKPC-Harboring IncFIA Plasmids in New Jersey and New York Hospitals.</title>
        <authorList>
            <person name="Chen L."/>
            <person name="Chavda K.D."/>
            <person name="Melano R.G."/>
            <person name="Hong T."/>
            <person name="Rojtman A.D."/>
            <person name="Jacobs M.R."/>
            <person name="Bonomo R.A."/>
            <person name="Kreiswirth B.N."/>
        </authorList>
    </citation>
    <scope>NUCLEOTIDE SEQUENCE</scope>
    <source>
        <strain evidence="1">BK30661</strain>
        <strain evidence="2">BK30683</strain>
        <plasmid evidence="1">pBK30661</plasmid>
        <plasmid evidence="2">pBK30683</plasmid>
    </source>
</reference>
<accession>W8QF68</accession>
<dbReference type="EMBL" id="KF954759">
    <property type="protein sequence ID" value="AHL67967.1"/>
    <property type="molecule type" value="Genomic_DNA"/>
</dbReference>
<keyword evidence="1" id="KW-0614">Plasmid</keyword>
<geneLocation type="plasmid" evidence="2">
    <name>pBK30683</name>
</geneLocation>
<dbReference type="EMBL" id="KF954760">
    <property type="protein sequence ID" value="AHL68088.1"/>
    <property type="molecule type" value="Genomic_DNA"/>
</dbReference>
<dbReference type="AlphaFoldDB" id="W8QF68"/>
<evidence type="ECO:0000313" key="1">
    <source>
        <dbReference type="EMBL" id="AHL67967.1"/>
    </source>
</evidence>
<sequence>MQMVSICVCHTYADARHMDMLNLCCILSFPGQIRKKLVPDLRAPAGAQRPGSTKCSGVLS</sequence>
<organism evidence="1">
    <name type="scientific">Klebsiella pneumoniae</name>
    <dbReference type="NCBI Taxonomy" id="573"/>
    <lineage>
        <taxon>Bacteria</taxon>
        <taxon>Pseudomonadati</taxon>
        <taxon>Pseudomonadota</taxon>
        <taxon>Gammaproteobacteria</taxon>
        <taxon>Enterobacterales</taxon>
        <taxon>Enterobacteriaceae</taxon>
        <taxon>Klebsiella/Raoultella group</taxon>
        <taxon>Klebsiella</taxon>
        <taxon>Klebsiella pneumoniae complex</taxon>
    </lineage>
</organism>
<geneLocation type="plasmid" evidence="1">
    <name>pBK30661</name>
</geneLocation>